<evidence type="ECO:0000256" key="6">
    <source>
        <dbReference type="ARBA" id="ARBA00023136"/>
    </source>
</evidence>
<evidence type="ECO:0000256" key="3">
    <source>
        <dbReference type="ARBA" id="ARBA00022792"/>
    </source>
</evidence>
<dbReference type="AlphaFoldDB" id="A0A183GNH5"/>
<evidence type="ECO:0000256" key="7">
    <source>
        <dbReference type="RuleBase" id="RU363000"/>
    </source>
</evidence>
<dbReference type="WBParaSite" id="HPBE_0002424501-mRNA-1">
    <property type="protein sequence ID" value="HPBE_0002424501-mRNA-1"/>
    <property type="gene ID" value="HPBE_0002424501"/>
</dbReference>
<protein>
    <recommendedName>
        <fullName evidence="7">MICOS complex subunit MIC60</fullName>
    </recommendedName>
    <alternativeName>
        <fullName evidence="7">Mitofilin</fullName>
    </alternativeName>
</protein>
<keyword evidence="2 7" id="KW-0812">Transmembrane</keyword>
<evidence type="ECO:0000313" key="8">
    <source>
        <dbReference type="Proteomes" id="UP000050761"/>
    </source>
</evidence>
<comment type="similarity">
    <text evidence="1 7">Belongs to the MICOS complex subunit Mic60 family.</text>
</comment>
<dbReference type="PANTHER" id="PTHR15415">
    <property type="entry name" value="MITOFILIN"/>
    <property type="match status" value="1"/>
</dbReference>
<comment type="subunit">
    <text evidence="7">Component of the mitochondrial contact site and cristae organizing system (MICOS) complex.</text>
</comment>
<evidence type="ECO:0000256" key="2">
    <source>
        <dbReference type="ARBA" id="ARBA00022692"/>
    </source>
</evidence>
<dbReference type="Pfam" id="PF09731">
    <property type="entry name" value="Mitofilin"/>
    <property type="match status" value="1"/>
</dbReference>
<keyword evidence="6" id="KW-0472">Membrane</keyword>
<evidence type="ECO:0000256" key="1">
    <source>
        <dbReference type="ARBA" id="ARBA00010877"/>
    </source>
</evidence>
<keyword evidence="8" id="KW-1185">Reference proteome</keyword>
<organism evidence="8 9">
    <name type="scientific">Heligmosomoides polygyrus</name>
    <name type="common">Parasitic roundworm</name>
    <dbReference type="NCBI Taxonomy" id="6339"/>
    <lineage>
        <taxon>Eukaryota</taxon>
        <taxon>Metazoa</taxon>
        <taxon>Ecdysozoa</taxon>
        <taxon>Nematoda</taxon>
        <taxon>Chromadorea</taxon>
        <taxon>Rhabditida</taxon>
        <taxon>Rhabditina</taxon>
        <taxon>Rhabditomorpha</taxon>
        <taxon>Strongyloidea</taxon>
        <taxon>Heligmosomidae</taxon>
        <taxon>Heligmosomoides</taxon>
    </lineage>
</organism>
<evidence type="ECO:0000313" key="9">
    <source>
        <dbReference type="WBParaSite" id="HPBE_0002424501-mRNA-1"/>
    </source>
</evidence>
<comment type="function">
    <text evidence="7">Component of the MICOS complex, a large protein complex of the mitochondrial inner membrane that plays crucial roles in the maintenance of crista junctions, inner membrane architecture, and formation of contact sites to the outer membrane.</text>
</comment>
<dbReference type="GO" id="GO:0061617">
    <property type="term" value="C:MICOS complex"/>
    <property type="evidence" value="ECO:0007669"/>
    <property type="project" value="TreeGrafter"/>
</dbReference>
<keyword evidence="4" id="KW-1133">Transmembrane helix</keyword>
<dbReference type="InterPro" id="IPR019133">
    <property type="entry name" value="MIC60"/>
</dbReference>
<keyword evidence="5 7" id="KW-0496">Mitochondrion</keyword>
<dbReference type="GO" id="GO:0042407">
    <property type="term" value="P:cristae formation"/>
    <property type="evidence" value="ECO:0007669"/>
    <property type="project" value="TreeGrafter"/>
</dbReference>
<comment type="subcellular location">
    <subcellularLocation>
        <location evidence="7">Mitochondrion inner membrane</location>
        <topology evidence="7">Single-pass membrane protein</topology>
    </subcellularLocation>
</comment>
<dbReference type="PANTHER" id="PTHR15415:SF7">
    <property type="entry name" value="MICOS COMPLEX SUBUNIT MIC60"/>
    <property type="match status" value="1"/>
</dbReference>
<proteinExistence type="inferred from homology"/>
<evidence type="ECO:0000256" key="5">
    <source>
        <dbReference type="ARBA" id="ARBA00023128"/>
    </source>
</evidence>
<sequence length="322" mass="35771">LLLRARLPEECYVLLRKSGRKFVLTVGALSASLVGVVGYAYADPEFRHKLETTAPFLKPSLDAILGSSSFSKTKQQLEGLKEQVISVIPKKKTEEVLPPLARISLPEPEKRPPVHVDPVDVKTPKEISEEEHSPDVVVQKRKQLESALLSAIQSAESRVRAATDAKIKTITAINDHAKLVKATVDEPQNADWEKVTSALQHAESLAHEDSLIEADGRNYIDSLRKVISDGKKDSSTAKNPLLINATETANKLSHQLDELDGLVLKARQESAILNQYKDLIERSRNQFALEMKSILPHVDVNAKVSTFQLYAIFRGLKPVHRF</sequence>
<keyword evidence="3 7" id="KW-0999">Mitochondrion inner membrane</keyword>
<name>A0A183GNH5_HELPZ</name>
<accession>A0A183GNH5</accession>
<evidence type="ECO:0000256" key="4">
    <source>
        <dbReference type="ARBA" id="ARBA00022989"/>
    </source>
</evidence>
<dbReference type="Proteomes" id="UP000050761">
    <property type="component" value="Unassembled WGS sequence"/>
</dbReference>
<reference evidence="9" key="1">
    <citation type="submission" date="2019-09" db="UniProtKB">
        <authorList>
            <consortium name="WormBaseParasite"/>
        </authorList>
    </citation>
    <scope>IDENTIFICATION</scope>
</reference>